<proteinExistence type="predicted"/>
<dbReference type="CDD" id="cd01949">
    <property type="entry name" value="GGDEF"/>
    <property type="match status" value="1"/>
</dbReference>
<accession>A0ABT6JS94</accession>
<dbReference type="PANTHER" id="PTHR45138:SF9">
    <property type="entry name" value="DIGUANYLATE CYCLASE DGCM-RELATED"/>
    <property type="match status" value="1"/>
</dbReference>
<organism evidence="5 6">
    <name type="scientific">Luteimonas kalidii</name>
    <dbReference type="NCBI Taxonomy" id="3042025"/>
    <lineage>
        <taxon>Bacteria</taxon>
        <taxon>Pseudomonadati</taxon>
        <taxon>Pseudomonadota</taxon>
        <taxon>Gammaproteobacteria</taxon>
        <taxon>Lysobacterales</taxon>
        <taxon>Lysobacteraceae</taxon>
        <taxon>Luteimonas</taxon>
    </lineage>
</organism>
<comment type="catalytic activity">
    <reaction evidence="2">
        <text>2 GTP = 3',3'-c-di-GMP + 2 diphosphate</text>
        <dbReference type="Rhea" id="RHEA:24898"/>
        <dbReference type="ChEBI" id="CHEBI:33019"/>
        <dbReference type="ChEBI" id="CHEBI:37565"/>
        <dbReference type="ChEBI" id="CHEBI:58805"/>
        <dbReference type="EC" id="2.7.7.65"/>
    </reaction>
</comment>
<dbReference type="PROSITE" id="PS50887">
    <property type="entry name" value="GGDEF"/>
    <property type="match status" value="1"/>
</dbReference>
<dbReference type="InterPro" id="IPR000160">
    <property type="entry name" value="GGDEF_dom"/>
</dbReference>
<dbReference type="Pfam" id="PF00990">
    <property type="entry name" value="GGDEF"/>
    <property type="match status" value="1"/>
</dbReference>
<dbReference type="SMART" id="SM00267">
    <property type="entry name" value="GGDEF"/>
    <property type="match status" value="1"/>
</dbReference>
<evidence type="ECO:0000256" key="3">
    <source>
        <dbReference type="SAM" id="Phobius"/>
    </source>
</evidence>
<evidence type="ECO:0000259" key="4">
    <source>
        <dbReference type="PROSITE" id="PS50887"/>
    </source>
</evidence>
<feature type="transmembrane region" description="Helical" evidence="3">
    <location>
        <begin position="12"/>
        <end position="33"/>
    </location>
</feature>
<dbReference type="InterPro" id="IPR050469">
    <property type="entry name" value="Diguanylate_Cyclase"/>
</dbReference>
<keyword evidence="5" id="KW-0548">Nucleotidyltransferase</keyword>
<keyword evidence="3" id="KW-1133">Transmembrane helix</keyword>
<dbReference type="EMBL" id="JARXRO010000014">
    <property type="protein sequence ID" value="MDH5833474.1"/>
    <property type="molecule type" value="Genomic_DNA"/>
</dbReference>
<dbReference type="RefSeq" id="WP_280577741.1">
    <property type="nucleotide sequence ID" value="NZ_JARXRO010000014.1"/>
</dbReference>
<evidence type="ECO:0000256" key="1">
    <source>
        <dbReference type="ARBA" id="ARBA00012528"/>
    </source>
</evidence>
<dbReference type="GO" id="GO:0052621">
    <property type="term" value="F:diguanylate cyclase activity"/>
    <property type="evidence" value="ECO:0007669"/>
    <property type="project" value="UniProtKB-EC"/>
</dbReference>
<protein>
    <recommendedName>
        <fullName evidence="1">diguanylate cyclase</fullName>
        <ecNumber evidence="1">2.7.7.65</ecNumber>
    </recommendedName>
</protein>
<keyword evidence="5" id="KW-0808">Transferase</keyword>
<evidence type="ECO:0000313" key="5">
    <source>
        <dbReference type="EMBL" id="MDH5833474.1"/>
    </source>
</evidence>
<dbReference type="Proteomes" id="UP001156873">
    <property type="component" value="Unassembled WGS sequence"/>
</dbReference>
<sequence length="331" mass="35375">MWKHRLRVDFHLGIVVMFGAITVLGIAPFGIYRHLTGEWLIALIDLVIVASIVGAVLYAWRTGRTAGVASFLAATYSLGCVAVAHLAGLPGLLWVYPVLVANFLLVRRWPALLISAAAAAAVMASDAALATPVEKILFMVTAIVVSLFSFVFASRAELQRSQLEAIALRDPLTGAGNRRGLELELHAAIVTSQRQATPLGMLIFDIDHFKAINDDFGHEAGDDVLVQLATVVRGSTRANDRFFRLGGEEFTLLLPGASGAALWAIAEKLRSAVETDVQCRGRTVTISIGAASHQGGESAAEWLARADAAMYRAKRGGRNRTMTADDGDGPS</sequence>
<dbReference type="Gene3D" id="3.30.70.270">
    <property type="match status" value="1"/>
</dbReference>
<keyword evidence="6" id="KW-1185">Reference proteome</keyword>
<feature type="transmembrane region" description="Helical" evidence="3">
    <location>
        <begin position="136"/>
        <end position="153"/>
    </location>
</feature>
<dbReference type="InterPro" id="IPR043128">
    <property type="entry name" value="Rev_trsase/Diguanyl_cyclase"/>
</dbReference>
<dbReference type="EC" id="2.7.7.65" evidence="1"/>
<dbReference type="InterPro" id="IPR029787">
    <property type="entry name" value="Nucleotide_cyclase"/>
</dbReference>
<gene>
    <name evidence="5" type="ORF">QFW81_05975</name>
</gene>
<dbReference type="PANTHER" id="PTHR45138">
    <property type="entry name" value="REGULATORY COMPONENTS OF SENSORY TRANSDUCTION SYSTEM"/>
    <property type="match status" value="1"/>
</dbReference>
<reference evidence="5 6" key="1">
    <citation type="submission" date="2023-04" db="EMBL/GenBank/DDBJ databases">
        <title>Luteimonas sp. M1R5S59.</title>
        <authorList>
            <person name="Sun J.-Q."/>
        </authorList>
    </citation>
    <scope>NUCLEOTIDE SEQUENCE [LARGE SCALE GENOMIC DNA]</scope>
    <source>
        <strain evidence="5 6">M1R5S59</strain>
    </source>
</reference>
<feature type="transmembrane region" description="Helical" evidence="3">
    <location>
        <begin position="39"/>
        <end position="60"/>
    </location>
</feature>
<name>A0ABT6JS94_9GAMM</name>
<feature type="transmembrane region" description="Helical" evidence="3">
    <location>
        <begin position="72"/>
        <end position="97"/>
    </location>
</feature>
<dbReference type="SUPFAM" id="SSF55073">
    <property type="entry name" value="Nucleotide cyclase"/>
    <property type="match status" value="1"/>
</dbReference>
<comment type="caution">
    <text evidence="5">The sequence shown here is derived from an EMBL/GenBank/DDBJ whole genome shotgun (WGS) entry which is preliminary data.</text>
</comment>
<keyword evidence="3" id="KW-0472">Membrane</keyword>
<keyword evidence="3" id="KW-0812">Transmembrane</keyword>
<evidence type="ECO:0000313" key="6">
    <source>
        <dbReference type="Proteomes" id="UP001156873"/>
    </source>
</evidence>
<evidence type="ECO:0000256" key="2">
    <source>
        <dbReference type="ARBA" id="ARBA00034247"/>
    </source>
</evidence>
<feature type="transmembrane region" description="Helical" evidence="3">
    <location>
        <begin position="109"/>
        <end position="129"/>
    </location>
</feature>
<feature type="domain" description="GGDEF" evidence="4">
    <location>
        <begin position="197"/>
        <end position="326"/>
    </location>
</feature>
<dbReference type="NCBIfam" id="TIGR00254">
    <property type="entry name" value="GGDEF"/>
    <property type="match status" value="1"/>
</dbReference>